<feature type="transmembrane region" description="Helical" evidence="1">
    <location>
        <begin position="230"/>
        <end position="254"/>
    </location>
</feature>
<dbReference type="RefSeq" id="WP_074961705.1">
    <property type="nucleotide sequence ID" value="NZ_FOKQ01000017.1"/>
</dbReference>
<accession>A0A1I1L1Z0</accession>
<proteinExistence type="predicted"/>
<evidence type="ECO:0000256" key="1">
    <source>
        <dbReference type="SAM" id="Phobius"/>
    </source>
</evidence>
<keyword evidence="1" id="KW-0812">Transmembrane</keyword>
<gene>
    <name evidence="2" type="ORF">SAMN02910406_02146</name>
</gene>
<dbReference type="OrthoDB" id="9969870at2"/>
<dbReference type="Proteomes" id="UP000182192">
    <property type="component" value="Unassembled WGS sequence"/>
</dbReference>
<feature type="transmembrane region" description="Helical" evidence="1">
    <location>
        <begin position="280"/>
        <end position="298"/>
    </location>
</feature>
<dbReference type="EMBL" id="FOKQ01000017">
    <property type="protein sequence ID" value="SFC66562.1"/>
    <property type="molecule type" value="Genomic_DNA"/>
</dbReference>
<dbReference type="AlphaFoldDB" id="A0A1I1L1Z0"/>
<evidence type="ECO:0000313" key="2">
    <source>
        <dbReference type="EMBL" id="SFC66562.1"/>
    </source>
</evidence>
<keyword evidence="1" id="KW-1133">Transmembrane helix</keyword>
<evidence type="ECO:0000313" key="3">
    <source>
        <dbReference type="Proteomes" id="UP000182192"/>
    </source>
</evidence>
<reference evidence="2 3" key="1">
    <citation type="submission" date="2016-10" db="EMBL/GenBank/DDBJ databases">
        <authorList>
            <person name="de Groot N.N."/>
        </authorList>
    </citation>
    <scope>NUCLEOTIDE SEQUENCE [LARGE SCALE GENOMIC DNA]</scope>
    <source>
        <strain evidence="2 3">AR67</strain>
    </source>
</reference>
<protein>
    <submittedName>
        <fullName evidence="2">Uncharacterized protein</fullName>
    </submittedName>
</protein>
<name>A0A1I1L1Z0_RUMAL</name>
<keyword evidence="1" id="KW-0472">Membrane</keyword>
<sequence>MAKQNNSAGRYRYEYVKHLQKNAFPISLYLIAFLVISAAVTISAAAIINPLTKNSTSINECNYDYVIESQNKSSEYRQNYKLENLVTFLNADKRINVNTYLTSDTNNGVIKLNNDLKADEVAISSQIADRLGVVVGDQIQVDLPIYDTPSTYRVKEIFPYISDYYKIDDNKDFAVAFLGYNEKTESNTRGKYVFFLTGNEFERLSHSSLDYDQKYYVHGELEALAGKVKAYTAIILCILFSIACFYHVIITRIIMREVKKYSRDGFSLNVIKDFYKADHMLYSAVPLLLTCFLAYILNLSYYCVIGYTCISGVLIIRWLIGGKRFEKAS</sequence>
<feature type="transmembrane region" description="Helical" evidence="1">
    <location>
        <begin position="304"/>
        <end position="320"/>
    </location>
</feature>
<organism evidence="2 3">
    <name type="scientific">Ruminococcus albus</name>
    <dbReference type="NCBI Taxonomy" id="1264"/>
    <lineage>
        <taxon>Bacteria</taxon>
        <taxon>Bacillati</taxon>
        <taxon>Bacillota</taxon>
        <taxon>Clostridia</taxon>
        <taxon>Eubacteriales</taxon>
        <taxon>Oscillospiraceae</taxon>
        <taxon>Ruminococcus</taxon>
    </lineage>
</organism>
<feature type="transmembrane region" description="Helical" evidence="1">
    <location>
        <begin position="26"/>
        <end position="48"/>
    </location>
</feature>